<dbReference type="GO" id="GO:0000976">
    <property type="term" value="F:transcription cis-regulatory region binding"/>
    <property type="evidence" value="ECO:0007669"/>
    <property type="project" value="TreeGrafter"/>
</dbReference>
<proteinExistence type="predicted"/>
<gene>
    <name evidence="5" type="ORF">AQJ30_07755</name>
</gene>
<dbReference type="GeneID" id="91424499"/>
<evidence type="ECO:0000259" key="4">
    <source>
        <dbReference type="PROSITE" id="PS50977"/>
    </source>
</evidence>
<dbReference type="InterPro" id="IPR009057">
    <property type="entry name" value="Homeodomain-like_sf"/>
</dbReference>
<dbReference type="Pfam" id="PF17920">
    <property type="entry name" value="TetR_C_16"/>
    <property type="match status" value="1"/>
</dbReference>
<evidence type="ECO:0000256" key="2">
    <source>
        <dbReference type="PROSITE-ProRule" id="PRU00335"/>
    </source>
</evidence>
<protein>
    <recommendedName>
        <fullName evidence="4">HTH tetR-type domain-containing protein</fullName>
    </recommendedName>
</protein>
<organism evidence="5 6">
    <name type="scientific">Streptomyces longwoodensis</name>
    <dbReference type="NCBI Taxonomy" id="68231"/>
    <lineage>
        <taxon>Bacteria</taxon>
        <taxon>Bacillati</taxon>
        <taxon>Actinomycetota</taxon>
        <taxon>Actinomycetes</taxon>
        <taxon>Kitasatosporales</taxon>
        <taxon>Streptomycetaceae</taxon>
        <taxon>Streptomyces</taxon>
    </lineage>
</organism>
<name>A0A101R1Q3_9ACTN</name>
<keyword evidence="6" id="KW-1185">Reference proteome</keyword>
<reference evidence="5 6" key="1">
    <citation type="submission" date="2015-10" db="EMBL/GenBank/DDBJ databases">
        <title>Draft genome sequence of Streptomyces longwoodensis DSM 41677, type strain for the species Streptomyces longwoodensis.</title>
        <authorList>
            <person name="Ruckert C."/>
            <person name="Winkler A."/>
            <person name="Kalinowski J."/>
            <person name="Kampfer P."/>
            <person name="Glaeser S."/>
        </authorList>
    </citation>
    <scope>NUCLEOTIDE SEQUENCE [LARGE SCALE GENOMIC DNA]</scope>
    <source>
        <strain evidence="5 6">DSM 41677</strain>
    </source>
</reference>
<dbReference type="AlphaFoldDB" id="A0A101R1Q3"/>
<dbReference type="PRINTS" id="PR00455">
    <property type="entry name" value="HTHTETR"/>
</dbReference>
<feature type="compositionally biased region" description="Low complexity" evidence="3">
    <location>
        <begin position="11"/>
        <end position="27"/>
    </location>
</feature>
<dbReference type="InterPro" id="IPR036271">
    <property type="entry name" value="Tet_transcr_reg_TetR-rel_C_sf"/>
</dbReference>
<dbReference type="SUPFAM" id="SSF48498">
    <property type="entry name" value="Tetracyclin repressor-like, C-terminal domain"/>
    <property type="match status" value="1"/>
</dbReference>
<dbReference type="PANTHER" id="PTHR30055:SF235">
    <property type="entry name" value="TRANSCRIPTIONAL REGULATORY PROTEIN"/>
    <property type="match status" value="1"/>
</dbReference>
<dbReference type="RefSeq" id="WP_067230263.1">
    <property type="nucleotide sequence ID" value="NZ_KQ948550.1"/>
</dbReference>
<evidence type="ECO:0000313" key="6">
    <source>
        <dbReference type="Proteomes" id="UP000053271"/>
    </source>
</evidence>
<dbReference type="InterPro" id="IPR001647">
    <property type="entry name" value="HTH_TetR"/>
</dbReference>
<dbReference type="Gene3D" id="1.10.10.60">
    <property type="entry name" value="Homeodomain-like"/>
    <property type="match status" value="1"/>
</dbReference>
<dbReference type="EMBL" id="LMWS01000009">
    <property type="protein sequence ID" value="KUN39861.1"/>
    <property type="molecule type" value="Genomic_DNA"/>
</dbReference>
<dbReference type="GO" id="GO:0003700">
    <property type="term" value="F:DNA-binding transcription factor activity"/>
    <property type="evidence" value="ECO:0007669"/>
    <property type="project" value="TreeGrafter"/>
</dbReference>
<accession>A0A101R1Q3</accession>
<feature type="region of interest" description="Disordered" evidence="3">
    <location>
        <begin position="1"/>
        <end position="47"/>
    </location>
</feature>
<comment type="caution">
    <text evidence="5">The sequence shown here is derived from an EMBL/GenBank/DDBJ whole genome shotgun (WGS) entry which is preliminary data.</text>
</comment>
<dbReference type="InterPro" id="IPR041678">
    <property type="entry name" value="TetR_C_16"/>
</dbReference>
<dbReference type="PROSITE" id="PS50977">
    <property type="entry name" value="HTH_TETR_2"/>
    <property type="match status" value="1"/>
</dbReference>
<evidence type="ECO:0000256" key="3">
    <source>
        <dbReference type="SAM" id="MobiDB-lite"/>
    </source>
</evidence>
<feature type="compositionally biased region" description="Polar residues" evidence="3">
    <location>
        <begin position="1"/>
        <end position="10"/>
    </location>
</feature>
<dbReference type="Proteomes" id="UP000053271">
    <property type="component" value="Unassembled WGS sequence"/>
</dbReference>
<evidence type="ECO:0000256" key="1">
    <source>
        <dbReference type="ARBA" id="ARBA00023125"/>
    </source>
</evidence>
<dbReference type="Pfam" id="PF00440">
    <property type="entry name" value="TetR_N"/>
    <property type="match status" value="1"/>
</dbReference>
<sequence length="241" mass="26335">MTSRQTYDSTSAPRKSGSGGRAASASAKDTRPRRARSGRRPGDSGTREQILESALHLFADRGYARTTIRAIAEDAEVDPALVHHFFGNKEGVFDAAINSSFSVSASFDNMPDVDTAATEATWIAQTYFSFWEHESTRYAMTAIYRAGLADSATSDMLRERIEASTKAWAQASGYKERPDATTRAALASGHLAGLALMRYVLRIQPLASMDFEEFIAWVVPALELRLSATLAPRRPHDPAAD</sequence>
<dbReference type="InterPro" id="IPR050109">
    <property type="entry name" value="HTH-type_TetR-like_transc_reg"/>
</dbReference>
<feature type="DNA-binding region" description="H-T-H motif" evidence="2">
    <location>
        <begin position="67"/>
        <end position="86"/>
    </location>
</feature>
<feature type="domain" description="HTH tetR-type" evidence="4">
    <location>
        <begin position="44"/>
        <end position="104"/>
    </location>
</feature>
<keyword evidence="1 2" id="KW-0238">DNA-binding</keyword>
<dbReference type="Gene3D" id="1.10.357.10">
    <property type="entry name" value="Tetracycline Repressor, domain 2"/>
    <property type="match status" value="1"/>
</dbReference>
<evidence type="ECO:0000313" key="5">
    <source>
        <dbReference type="EMBL" id="KUN39861.1"/>
    </source>
</evidence>
<dbReference type="PANTHER" id="PTHR30055">
    <property type="entry name" value="HTH-TYPE TRANSCRIPTIONAL REGULATOR RUTR"/>
    <property type="match status" value="1"/>
</dbReference>
<dbReference type="SUPFAM" id="SSF46689">
    <property type="entry name" value="Homeodomain-like"/>
    <property type="match status" value="1"/>
</dbReference>